<proteinExistence type="predicted"/>
<reference evidence="2" key="1">
    <citation type="journal article" date="2012" name="PLoS Genet.">
        <title>The genomes of the fungal plant pathogens Cladosporium fulvum and Dothistroma septosporum reveal adaptation to different hosts and lifestyles but also signatures of common ancestry.</title>
        <authorList>
            <person name="de Wit P.J.G.M."/>
            <person name="van der Burgt A."/>
            <person name="Oekmen B."/>
            <person name="Stergiopoulos I."/>
            <person name="Abd-Elsalam K.A."/>
            <person name="Aerts A.L."/>
            <person name="Bahkali A.H."/>
            <person name="Beenen H.G."/>
            <person name="Chettri P."/>
            <person name="Cox M.P."/>
            <person name="Datema E."/>
            <person name="de Vries R.P."/>
            <person name="Dhillon B."/>
            <person name="Ganley A.R."/>
            <person name="Griffiths S.A."/>
            <person name="Guo Y."/>
            <person name="Hamelin R.C."/>
            <person name="Henrissat B."/>
            <person name="Kabir M.S."/>
            <person name="Jashni M.K."/>
            <person name="Kema G."/>
            <person name="Klaubauf S."/>
            <person name="Lapidus A."/>
            <person name="Levasseur A."/>
            <person name="Lindquist E."/>
            <person name="Mehrabi R."/>
            <person name="Ohm R.A."/>
            <person name="Owen T.J."/>
            <person name="Salamov A."/>
            <person name="Schwelm A."/>
            <person name="Schijlen E."/>
            <person name="Sun H."/>
            <person name="van den Burg H.A."/>
            <person name="van Ham R.C.H.J."/>
            <person name="Zhang S."/>
            <person name="Goodwin S.B."/>
            <person name="Grigoriev I.V."/>
            <person name="Collemare J."/>
            <person name="Bradshaw R.E."/>
        </authorList>
    </citation>
    <scope>NUCLEOTIDE SEQUENCE [LARGE SCALE GENOMIC DNA]</scope>
    <source>
        <strain evidence="2">NZE10 / CBS 128990</strain>
    </source>
</reference>
<keyword evidence="2" id="KW-1185">Reference proteome</keyword>
<evidence type="ECO:0000313" key="1">
    <source>
        <dbReference type="EMBL" id="EME46119.1"/>
    </source>
</evidence>
<sequence>MAWHRRRWTSQAVHASNRSGPAWRTRMVREAVNGNSNLRETDINWHRLRILLSHCLKLIECRAPFALRRFSPSGVVEVLVSFI</sequence>
<protein>
    <submittedName>
        <fullName evidence="1">Uncharacterized protein</fullName>
    </submittedName>
</protein>
<gene>
    <name evidence="1" type="ORF">DOTSEDRAFT_70199</name>
</gene>
<dbReference type="EMBL" id="KB446537">
    <property type="protein sequence ID" value="EME46119.1"/>
    <property type="molecule type" value="Genomic_DNA"/>
</dbReference>
<dbReference type="Proteomes" id="UP000016933">
    <property type="component" value="Unassembled WGS sequence"/>
</dbReference>
<name>N1PUP9_DOTSN</name>
<reference evidence="1 2" key="2">
    <citation type="journal article" date="2012" name="PLoS Pathog.">
        <title>Diverse lifestyles and strategies of plant pathogenesis encoded in the genomes of eighteen Dothideomycetes fungi.</title>
        <authorList>
            <person name="Ohm R.A."/>
            <person name="Feau N."/>
            <person name="Henrissat B."/>
            <person name="Schoch C.L."/>
            <person name="Horwitz B.A."/>
            <person name="Barry K.W."/>
            <person name="Condon B.J."/>
            <person name="Copeland A.C."/>
            <person name="Dhillon B."/>
            <person name="Glaser F."/>
            <person name="Hesse C.N."/>
            <person name="Kosti I."/>
            <person name="LaButti K."/>
            <person name="Lindquist E.A."/>
            <person name="Lucas S."/>
            <person name="Salamov A.A."/>
            <person name="Bradshaw R.E."/>
            <person name="Ciuffetti L."/>
            <person name="Hamelin R.C."/>
            <person name="Kema G.H.J."/>
            <person name="Lawrence C."/>
            <person name="Scott J.A."/>
            <person name="Spatafora J.W."/>
            <person name="Turgeon B.G."/>
            <person name="de Wit P.J.G.M."/>
            <person name="Zhong S."/>
            <person name="Goodwin S.B."/>
            <person name="Grigoriev I.V."/>
        </authorList>
    </citation>
    <scope>NUCLEOTIDE SEQUENCE [LARGE SCALE GENOMIC DNA]</scope>
    <source>
        <strain evidence="2">NZE10 / CBS 128990</strain>
    </source>
</reference>
<organism evidence="1 2">
    <name type="scientific">Dothistroma septosporum (strain NZE10 / CBS 128990)</name>
    <name type="common">Red band needle blight fungus</name>
    <name type="synonym">Mycosphaerella pini</name>
    <dbReference type="NCBI Taxonomy" id="675120"/>
    <lineage>
        <taxon>Eukaryota</taxon>
        <taxon>Fungi</taxon>
        <taxon>Dikarya</taxon>
        <taxon>Ascomycota</taxon>
        <taxon>Pezizomycotina</taxon>
        <taxon>Dothideomycetes</taxon>
        <taxon>Dothideomycetidae</taxon>
        <taxon>Mycosphaerellales</taxon>
        <taxon>Mycosphaerellaceae</taxon>
        <taxon>Dothistroma</taxon>
    </lineage>
</organism>
<accession>N1PUP9</accession>
<evidence type="ECO:0000313" key="2">
    <source>
        <dbReference type="Proteomes" id="UP000016933"/>
    </source>
</evidence>
<dbReference type="HOGENOM" id="CLU_2542553_0_0_1"/>
<dbReference type="AlphaFoldDB" id="N1PUP9"/>